<gene>
    <name evidence="3" type="ORF">NPE20_05495</name>
</gene>
<accession>A0ABT1SYR5</accession>
<evidence type="ECO:0000259" key="2">
    <source>
        <dbReference type="Pfam" id="PF09413"/>
    </source>
</evidence>
<dbReference type="Gene3D" id="3.30.70.790">
    <property type="entry name" value="UreE, C-terminal domain"/>
    <property type="match status" value="1"/>
</dbReference>
<keyword evidence="1" id="KW-0812">Transmembrane</keyword>
<evidence type="ECO:0000256" key="1">
    <source>
        <dbReference type="SAM" id="Phobius"/>
    </source>
</evidence>
<name>A0ABT1SYR5_9SPHI</name>
<reference evidence="3 4" key="1">
    <citation type="submission" date="2022-07" db="EMBL/GenBank/DDBJ databases">
        <title>Mucilaginibacter sp. JC4.</title>
        <authorList>
            <person name="Le V."/>
            <person name="Ko S.-R."/>
            <person name="Ahn C.-Y."/>
            <person name="Oh H.-M."/>
        </authorList>
    </citation>
    <scope>NUCLEOTIDE SEQUENCE [LARGE SCALE GENOMIC DNA]</scope>
    <source>
        <strain evidence="3 4">JC4</strain>
    </source>
</reference>
<feature type="domain" description="DUF2007" evidence="2">
    <location>
        <begin position="17"/>
        <end position="75"/>
    </location>
</feature>
<evidence type="ECO:0000313" key="3">
    <source>
        <dbReference type="EMBL" id="MCQ6957397.1"/>
    </source>
</evidence>
<organism evidence="3 4">
    <name type="scientific">Mucilaginibacter aquariorum</name>
    <dbReference type="NCBI Taxonomy" id="2967225"/>
    <lineage>
        <taxon>Bacteria</taxon>
        <taxon>Pseudomonadati</taxon>
        <taxon>Bacteroidota</taxon>
        <taxon>Sphingobacteriia</taxon>
        <taxon>Sphingobacteriales</taxon>
        <taxon>Sphingobacteriaceae</taxon>
        <taxon>Mucilaginibacter</taxon>
    </lineage>
</organism>
<dbReference type="Proteomes" id="UP001204376">
    <property type="component" value="Unassembled WGS sequence"/>
</dbReference>
<proteinExistence type="predicted"/>
<protein>
    <submittedName>
        <fullName evidence="3">DUF2007 domain-containing protein</fullName>
    </submittedName>
</protein>
<feature type="transmembrane region" description="Helical" evidence="1">
    <location>
        <begin position="114"/>
        <end position="132"/>
    </location>
</feature>
<dbReference type="EMBL" id="JANHOH010000001">
    <property type="protein sequence ID" value="MCQ6957397.1"/>
    <property type="molecule type" value="Genomic_DNA"/>
</dbReference>
<comment type="caution">
    <text evidence="3">The sequence shown here is derived from an EMBL/GenBank/DDBJ whole genome shotgun (WGS) entry which is preliminary data.</text>
</comment>
<dbReference type="RefSeq" id="WP_256537601.1">
    <property type="nucleotide sequence ID" value="NZ_JANHOH010000001.1"/>
</dbReference>
<dbReference type="InterPro" id="IPR011322">
    <property type="entry name" value="N-reg_PII-like_a/b"/>
</dbReference>
<dbReference type="InterPro" id="IPR018551">
    <property type="entry name" value="DUF2007"/>
</dbReference>
<dbReference type="Pfam" id="PF09413">
    <property type="entry name" value="DUF2007"/>
    <property type="match status" value="1"/>
</dbReference>
<keyword evidence="4" id="KW-1185">Reference proteome</keyword>
<sequence>MAEQPEDKIITFEQYYDPMLAHIIRTKLEDNGIPCFIADDNIISANPIYSNAVGGIKLKIFERDLERCREILAESGDMHEQDHFEIDEETHSPVICPYCASSNVRYGPATERRTHWFTALLFVLLSAFPLYARKSWHCFNCQRDFE</sequence>
<keyword evidence="1" id="KW-1133">Transmembrane helix</keyword>
<evidence type="ECO:0000313" key="4">
    <source>
        <dbReference type="Proteomes" id="UP001204376"/>
    </source>
</evidence>
<keyword evidence="1" id="KW-0472">Membrane</keyword>
<dbReference type="SUPFAM" id="SSF54913">
    <property type="entry name" value="GlnB-like"/>
    <property type="match status" value="1"/>
</dbReference>